<dbReference type="GO" id="GO:0016020">
    <property type="term" value="C:membrane"/>
    <property type="evidence" value="ECO:0007669"/>
    <property type="project" value="UniProtKB-SubCell"/>
</dbReference>
<keyword evidence="3" id="KW-0813">Transport</keyword>
<dbReference type="Pfam" id="PF07690">
    <property type="entry name" value="MFS_1"/>
    <property type="match status" value="1"/>
</dbReference>
<evidence type="ECO:0000256" key="2">
    <source>
        <dbReference type="ARBA" id="ARBA00008335"/>
    </source>
</evidence>
<evidence type="ECO:0000256" key="7">
    <source>
        <dbReference type="SAM" id="Phobius"/>
    </source>
</evidence>
<comment type="similarity">
    <text evidence="2">Belongs to the major facilitator superfamily.</text>
</comment>
<evidence type="ECO:0000256" key="6">
    <source>
        <dbReference type="ARBA" id="ARBA00023136"/>
    </source>
</evidence>
<evidence type="ECO:0000313" key="9">
    <source>
        <dbReference type="Proteomes" id="UP000519897"/>
    </source>
</evidence>
<dbReference type="PANTHER" id="PTHR12778:SF10">
    <property type="entry name" value="MAJOR FACILITATOR SUPERFAMILY DOMAIN-CONTAINING PROTEIN 3"/>
    <property type="match status" value="1"/>
</dbReference>
<evidence type="ECO:0000256" key="3">
    <source>
        <dbReference type="ARBA" id="ARBA00022448"/>
    </source>
</evidence>
<reference evidence="8 9" key="1">
    <citation type="submission" date="2020-08" db="EMBL/GenBank/DDBJ databases">
        <title>Genomic Encyclopedia of Type Strains, Phase IV (KMG-IV): sequencing the most valuable type-strain genomes for metagenomic binning, comparative biology and taxonomic classification.</title>
        <authorList>
            <person name="Goeker M."/>
        </authorList>
    </citation>
    <scope>NUCLEOTIDE SEQUENCE [LARGE SCALE GENOMIC DNA]</scope>
    <source>
        <strain evidence="8 9">DSM 29514</strain>
    </source>
</reference>
<gene>
    <name evidence="8" type="ORF">GGQ72_003713</name>
</gene>
<name>A0A7W6LL84_9HYPH</name>
<evidence type="ECO:0000256" key="1">
    <source>
        <dbReference type="ARBA" id="ARBA00004141"/>
    </source>
</evidence>
<proteinExistence type="inferred from homology"/>
<protein>
    <submittedName>
        <fullName evidence="8">MFS transporter (Putative signal transducer)</fullName>
    </submittedName>
</protein>
<dbReference type="InterPro" id="IPR004752">
    <property type="entry name" value="AmpG_permease/AT-1"/>
</dbReference>
<sequence>MNPKQKSQHASNFKMASLFAGLYAAQAITGSLVQTGLPTVLRESGTALDKLGLLSLIFLPWACKFLWAPVVDRYGVTRLGHRRSWLLACQALIAISFLAMAWFTPQDHFEALLAVLLAIAFFAATQDIATDALAVEAVNEERRGLVSAASVFGGYFGFLLGVGAWLPVYAAFGWSASMIFMAALVVIMTLPAIVAGPTERLLQKDQSQLRPGLRAAFASASLLHGLLFLLVYQAGLRLGMSLIGPYLIDAGLDLAQIGWLKGVGGALAGLGAAVLASVFLRRLGGRALVAAALLNGSVFTALGVCATFGSASSPVIGALVLLQAAAAAFSMMALYASMIGWCSPNQAGTDFALLQSVDAILAISFSIAAGFISQAAGHHVNFAIAAALLGIAAVSSPRLLRDILLANPRRLILSN</sequence>
<feature type="transmembrane region" description="Helical" evidence="7">
    <location>
        <begin position="111"/>
        <end position="133"/>
    </location>
</feature>
<feature type="transmembrane region" description="Helical" evidence="7">
    <location>
        <begin position="215"/>
        <end position="236"/>
    </location>
</feature>
<feature type="transmembrane region" description="Helical" evidence="7">
    <location>
        <begin position="287"/>
        <end position="309"/>
    </location>
</feature>
<dbReference type="EMBL" id="JACIEC010000005">
    <property type="protein sequence ID" value="MBB4145151.1"/>
    <property type="molecule type" value="Genomic_DNA"/>
</dbReference>
<dbReference type="InterPro" id="IPR011701">
    <property type="entry name" value="MFS"/>
</dbReference>
<feature type="transmembrane region" description="Helical" evidence="7">
    <location>
        <begin position="256"/>
        <end position="280"/>
    </location>
</feature>
<dbReference type="PANTHER" id="PTHR12778">
    <property type="entry name" value="SOLUTE CARRIER FAMILY 33 ACETYL-COA TRANSPORTER -RELATED"/>
    <property type="match status" value="1"/>
</dbReference>
<feature type="transmembrane region" description="Helical" evidence="7">
    <location>
        <begin position="84"/>
        <end position="105"/>
    </location>
</feature>
<comment type="caution">
    <text evidence="8">The sequence shown here is derived from an EMBL/GenBank/DDBJ whole genome shotgun (WGS) entry which is preliminary data.</text>
</comment>
<dbReference type="Proteomes" id="UP000519897">
    <property type="component" value="Unassembled WGS sequence"/>
</dbReference>
<dbReference type="Gene3D" id="1.20.1250.20">
    <property type="entry name" value="MFS general substrate transporter like domains"/>
    <property type="match status" value="2"/>
</dbReference>
<evidence type="ECO:0000256" key="4">
    <source>
        <dbReference type="ARBA" id="ARBA00022692"/>
    </source>
</evidence>
<organism evidence="8 9">
    <name type="scientific">Rhizobium rhizoryzae</name>
    <dbReference type="NCBI Taxonomy" id="451876"/>
    <lineage>
        <taxon>Bacteria</taxon>
        <taxon>Pseudomonadati</taxon>
        <taxon>Pseudomonadota</taxon>
        <taxon>Alphaproteobacteria</taxon>
        <taxon>Hyphomicrobiales</taxon>
        <taxon>Rhizobiaceae</taxon>
        <taxon>Rhizobium/Agrobacterium group</taxon>
        <taxon>Rhizobium</taxon>
    </lineage>
</organism>
<keyword evidence="5 7" id="KW-1133">Transmembrane helix</keyword>
<dbReference type="InterPro" id="IPR036259">
    <property type="entry name" value="MFS_trans_sf"/>
</dbReference>
<keyword evidence="6 7" id="KW-0472">Membrane</keyword>
<feature type="transmembrane region" description="Helical" evidence="7">
    <location>
        <begin position="51"/>
        <end position="72"/>
    </location>
</feature>
<accession>A0A7W6LL84</accession>
<keyword evidence="4 7" id="KW-0812">Transmembrane</keyword>
<feature type="transmembrane region" description="Helical" evidence="7">
    <location>
        <begin position="379"/>
        <end position="400"/>
    </location>
</feature>
<evidence type="ECO:0000256" key="5">
    <source>
        <dbReference type="ARBA" id="ARBA00022989"/>
    </source>
</evidence>
<feature type="transmembrane region" description="Helical" evidence="7">
    <location>
        <begin position="351"/>
        <end position="373"/>
    </location>
</feature>
<dbReference type="RefSeq" id="WP_246251385.1">
    <property type="nucleotide sequence ID" value="NZ_CP049249.1"/>
</dbReference>
<evidence type="ECO:0000313" key="8">
    <source>
        <dbReference type="EMBL" id="MBB4145151.1"/>
    </source>
</evidence>
<feature type="transmembrane region" description="Helical" evidence="7">
    <location>
        <begin position="145"/>
        <end position="166"/>
    </location>
</feature>
<dbReference type="AlphaFoldDB" id="A0A7W6LL84"/>
<keyword evidence="9" id="KW-1185">Reference proteome</keyword>
<feature type="transmembrane region" description="Helical" evidence="7">
    <location>
        <begin position="172"/>
        <end position="194"/>
    </location>
</feature>
<feature type="transmembrane region" description="Helical" evidence="7">
    <location>
        <begin position="315"/>
        <end position="339"/>
    </location>
</feature>
<dbReference type="SUPFAM" id="SSF103473">
    <property type="entry name" value="MFS general substrate transporter"/>
    <property type="match status" value="1"/>
</dbReference>
<comment type="subcellular location">
    <subcellularLocation>
        <location evidence="1">Membrane</location>
        <topology evidence="1">Multi-pass membrane protein</topology>
    </subcellularLocation>
</comment>
<dbReference type="GO" id="GO:0022857">
    <property type="term" value="F:transmembrane transporter activity"/>
    <property type="evidence" value="ECO:0007669"/>
    <property type="project" value="InterPro"/>
</dbReference>